<dbReference type="GO" id="GO:0046394">
    <property type="term" value="P:carboxylic acid biosynthetic process"/>
    <property type="evidence" value="ECO:0007669"/>
    <property type="project" value="UniProtKB-ARBA"/>
</dbReference>
<evidence type="ECO:0000256" key="3">
    <source>
        <dbReference type="ARBA" id="ARBA00022898"/>
    </source>
</evidence>
<protein>
    <submittedName>
        <fullName evidence="4">Branched-chain amino acid aminotransferase (IlvE)</fullName>
        <ecNumber evidence="4">2.6.1.42</ecNumber>
    </submittedName>
</protein>
<dbReference type="FunFam" id="3.20.10.10:FF:000002">
    <property type="entry name" value="D-alanine aminotransferase"/>
    <property type="match status" value="1"/>
</dbReference>
<dbReference type="GO" id="GO:0004084">
    <property type="term" value="F:branched-chain-amino-acid transaminase activity"/>
    <property type="evidence" value="ECO:0007669"/>
    <property type="project" value="UniProtKB-EC"/>
</dbReference>
<keyword evidence="3" id="KW-0663">Pyridoxal phosphate</keyword>
<dbReference type="SUPFAM" id="SSF56752">
    <property type="entry name" value="D-aminoacid aminotransferase-like PLP-dependent enzymes"/>
    <property type="match status" value="1"/>
</dbReference>
<evidence type="ECO:0000256" key="1">
    <source>
        <dbReference type="ARBA" id="ARBA00001933"/>
    </source>
</evidence>
<evidence type="ECO:0000256" key="2">
    <source>
        <dbReference type="ARBA" id="ARBA00009320"/>
    </source>
</evidence>
<reference evidence="4" key="1">
    <citation type="journal article" date="2014" name="Genome Biol. Evol.">
        <title>Pangenome evidence for extensive interdomain horizontal transfer affecting lineage core and shell genes in uncultured planktonic thaumarchaeota and euryarchaeota.</title>
        <authorList>
            <person name="Deschamps P."/>
            <person name="Zivanovic Y."/>
            <person name="Moreira D."/>
            <person name="Rodriguez-Valera F."/>
            <person name="Lopez-Garcia P."/>
        </authorList>
    </citation>
    <scope>NUCLEOTIDE SEQUENCE</scope>
</reference>
<dbReference type="PANTHER" id="PTHR42743:SF11">
    <property type="entry name" value="AMINODEOXYCHORISMATE LYASE"/>
    <property type="match status" value="1"/>
</dbReference>
<proteinExistence type="inferred from homology"/>
<dbReference type="InterPro" id="IPR043131">
    <property type="entry name" value="BCAT-like_N"/>
</dbReference>
<accession>A0A075I9G2</accession>
<gene>
    <name evidence="4" type="primary">ilvE</name>
</gene>
<dbReference type="Gene3D" id="3.30.470.10">
    <property type="match status" value="1"/>
</dbReference>
<dbReference type="PANTHER" id="PTHR42743">
    <property type="entry name" value="AMINO-ACID AMINOTRANSFERASE"/>
    <property type="match status" value="1"/>
</dbReference>
<dbReference type="EC" id="2.6.1.42" evidence="4"/>
<keyword evidence="4" id="KW-0032">Aminotransferase</keyword>
<keyword evidence="4" id="KW-0808">Transferase</keyword>
<dbReference type="InterPro" id="IPR043132">
    <property type="entry name" value="BCAT-like_C"/>
</dbReference>
<sequence>MGTHDYEEDSRNQDVLISVNGEITPRRNAKVSVFDAGFLLGDGVWESFRLHKGTIAFAEDHLDRLFRGAESISLDIGLSRTEILEEVGRVISANGMHDDVHIRLVVSRGLKPTPYQAPWVISSPPTLVIIPEYKRADKRRVVDGISLVTVDIRRGEQNVQDPRINSLSKHNCIAACIDAAAKGGDEGLMLDPSGNVATCNSTHFFIVRNGEVWTSTGEHCLDGITRRKVLELCHSNRIPAYERDFTTEDVSTADEAFVTGTFAGLTPVVEFDGEPMGKGRRGPMCERLQALYVALVRSECGG</sequence>
<dbReference type="AlphaFoldDB" id="A0A075I9G2"/>
<comment type="similarity">
    <text evidence="2">Belongs to the class-IV pyridoxal-phosphate-dependent aminotransferase family.</text>
</comment>
<dbReference type="Pfam" id="PF01063">
    <property type="entry name" value="Aminotran_4"/>
    <property type="match status" value="1"/>
</dbReference>
<dbReference type="InterPro" id="IPR050571">
    <property type="entry name" value="Class-IV_PLP-Dep_Aminotrnsfr"/>
</dbReference>
<dbReference type="Gene3D" id="3.20.10.10">
    <property type="entry name" value="D-amino Acid Aminotransferase, subunit A, domain 2"/>
    <property type="match status" value="1"/>
</dbReference>
<organism evidence="4">
    <name type="scientific">uncultured marine group II/III euryarchaeote SAT1000_15_D12</name>
    <dbReference type="NCBI Taxonomy" id="1456560"/>
    <lineage>
        <taxon>Archaea</taxon>
        <taxon>Methanobacteriati</taxon>
        <taxon>Methanobacteriota</taxon>
        <taxon>environmental samples</taxon>
    </lineage>
</organism>
<dbReference type="EMBL" id="KF901229">
    <property type="protein sequence ID" value="AIF23357.1"/>
    <property type="molecule type" value="Genomic_DNA"/>
</dbReference>
<evidence type="ECO:0000313" key="4">
    <source>
        <dbReference type="EMBL" id="AIF23357.1"/>
    </source>
</evidence>
<dbReference type="InterPro" id="IPR001544">
    <property type="entry name" value="Aminotrans_IV"/>
</dbReference>
<dbReference type="GO" id="GO:0008652">
    <property type="term" value="P:amino acid biosynthetic process"/>
    <property type="evidence" value="ECO:0007669"/>
    <property type="project" value="UniProtKB-ARBA"/>
</dbReference>
<dbReference type="InterPro" id="IPR036038">
    <property type="entry name" value="Aminotransferase-like"/>
</dbReference>
<name>A0A075I9G2_9EURY</name>
<comment type="cofactor">
    <cofactor evidence="1">
        <name>pyridoxal 5'-phosphate</name>
        <dbReference type="ChEBI" id="CHEBI:597326"/>
    </cofactor>
</comment>